<dbReference type="InterPro" id="IPR002771">
    <property type="entry name" value="Multi_antbiot-R_MarC"/>
</dbReference>
<keyword evidence="4 7" id="KW-0812">Transmembrane</keyword>
<evidence type="ECO:0000256" key="2">
    <source>
        <dbReference type="ARBA" id="ARBA00009784"/>
    </source>
</evidence>
<keyword evidence="3" id="KW-1003">Cell membrane</keyword>
<dbReference type="STRING" id="1122240.GCA_000620105_03206"/>
<keyword evidence="5 7" id="KW-1133">Transmembrane helix</keyword>
<dbReference type="KEGG" id="maer:DAI18_09700"/>
<comment type="subcellular location">
    <subcellularLocation>
        <location evidence="1 7">Cell membrane</location>
        <topology evidence="1 7">Multi-pass membrane protein</topology>
    </subcellularLocation>
</comment>
<dbReference type="AlphaFoldDB" id="A0A2S0PA60"/>
<dbReference type="OrthoDB" id="21094at2"/>
<feature type="transmembrane region" description="Helical" evidence="7">
    <location>
        <begin position="6"/>
        <end position="29"/>
    </location>
</feature>
<feature type="transmembrane region" description="Helical" evidence="7">
    <location>
        <begin position="137"/>
        <end position="158"/>
    </location>
</feature>
<keyword evidence="9" id="KW-1185">Reference proteome</keyword>
<reference evidence="8 9" key="1">
    <citation type="submission" date="2018-04" db="EMBL/GenBank/DDBJ databases">
        <title>Denitrifier Microvirgula.</title>
        <authorList>
            <person name="Anderson E."/>
            <person name="Jang J."/>
            <person name="Ishii S."/>
        </authorList>
    </citation>
    <scope>NUCLEOTIDE SEQUENCE [LARGE SCALE GENOMIC DNA]</scope>
    <source>
        <strain evidence="8 9">BE2.4</strain>
    </source>
</reference>
<evidence type="ECO:0000256" key="6">
    <source>
        <dbReference type="ARBA" id="ARBA00023136"/>
    </source>
</evidence>
<proteinExistence type="inferred from homology"/>
<organism evidence="8 9">
    <name type="scientific">Microvirgula aerodenitrificans</name>
    <dbReference type="NCBI Taxonomy" id="57480"/>
    <lineage>
        <taxon>Bacteria</taxon>
        <taxon>Pseudomonadati</taxon>
        <taxon>Pseudomonadota</taxon>
        <taxon>Betaproteobacteria</taxon>
        <taxon>Neisseriales</taxon>
        <taxon>Aquaspirillaceae</taxon>
        <taxon>Microvirgula</taxon>
    </lineage>
</organism>
<evidence type="ECO:0000256" key="5">
    <source>
        <dbReference type="ARBA" id="ARBA00022989"/>
    </source>
</evidence>
<sequence>MEPTFVSATILLILITDPLGNIPLFLAALERVSPARRHRIIARECGIAFVVLLLFLFFGKPFLRVLHLTDESLKIAGGVVLFLIALRMIFPSPSGSLFGRTDGDSEPFIVPIAIPLIAGPSAMATVMLMATNDPSRMLEWSLAVAISIAVTYVVFLFAGQLQRRLGKPVITALERLMGLVLIAVSIEMLLSGLAAYWKNLN</sequence>
<feature type="transmembrane region" description="Helical" evidence="7">
    <location>
        <begin position="179"/>
        <end position="197"/>
    </location>
</feature>
<dbReference type="Pfam" id="PF01914">
    <property type="entry name" value="MarC"/>
    <property type="match status" value="1"/>
</dbReference>
<dbReference type="PANTHER" id="PTHR33508">
    <property type="entry name" value="UPF0056 MEMBRANE PROTEIN YHCE"/>
    <property type="match status" value="1"/>
</dbReference>
<evidence type="ECO:0000313" key="9">
    <source>
        <dbReference type="Proteomes" id="UP000244173"/>
    </source>
</evidence>
<accession>A0A2S0PA60</accession>
<keyword evidence="6 7" id="KW-0472">Membrane</keyword>
<feature type="transmembrane region" description="Helical" evidence="7">
    <location>
        <begin position="41"/>
        <end position="60"/>
    </location>
</feature>
<name>A0A2S0PA60_9NEIS</name>
<dbReference type="NCBIfam" id="TIGR00427">
    <property type="entry name" value="NAAT family transporter"/>
    <property type="match status" value="1"/>
</dbReference>
<evidence type="ECO:0000256" key="7">
    <source>
        <dbReference type="RuleBase" id="RU362048"/>
    </source>
</evidence>
<dbReference type="EMBL" id="CP028519">
    <property type="protein sequence ID" value="AVY94284.1"/>
    <property type="molecule type" value="Genomic_DNA"/>
</dbReference>
<feature type="transmembrane region" description="Helical" evidence="7">
    <location>
        <begin position="110"/>
        <end position="131"/>
    </location>
</feature>
<protein>
    <recommendedName>
        <fullName evidence="7">UPF0056 membrane protein</fullName>
    </recommendedName>
</protein>
<feature type="transmembrane region" description="Helical" evidence="7">
    <location>
        <begin position="72"/>
        <end position="90"/>
    </location>
</feature>
<dbReference type="RefSeq" id="WP_028500099.1">
    <property type="nucleotide sequence ID" value="NZ_CALFSO010000142.1"/>
</dbReference>
<evidence type="ECO:0000256" key="3">
    <source>
        <dbReference type="ARBA" id="ARBA00022475"/>
    </source>
</evidence>
<dbReference type="PANTHER" id="PTHR33508:SF10">
    <property type="entry name" value="UPF0056 INNER MEMBRANE PROTEIN YHGN"/>
    <property type="match status" value="1"/>
</dbReference>
<dbReference type="Proteomes" id="UP000244173">
    <property type="component" value="Chromosome"/>
</dbReference>
<evidence type="ECO:0000256" key="4">
    <source>
        <dbReference type="ARBA" id="ARBA00022692"/>
    </source>
</evidence>
<evidence type="ECO:0000313" key="8">
    <source>
        <dbReference type="EMBL" id="AVY94284.1"/>
    </source>
</evidence>
<comment type="similarity">
    <text evidence="2 7">Belongs to the UPF0056 (MarC) family.</text>
</comment>
<dbReference type="GO" id="GO:0005886">
    <property type="term" value="C:plasma membrane"/>
    <property type="evidence" value="ECO:0007669"/>
    <property type="project" value="UniProtKB-SubCell"/>
</dbReference>
<gene>
    <name evidence="8" type="ORF">DAI18_09700</name>
</gene>
<evidence type="ECO:0000256" key="1">
    <source>
        <dbReference type="ARBA" id="ARBA00004651"/>
    </source>
</evidence>